<dbReference type="GO" id="GO:0016491">
    <property type="term" value="F:oxidoreductase activity"/>
    <property type="evidence" value="ECO:0007669"/>
    <property type="project" value="InterPro"/>
</dbReference>
<accession>A0A067QSK9</accession>
<organism evidence="2 3">
    <name type="scientific">Zootermopsis nevadensis</name>
    <name type="common">Dampwood termite</name>
    <dbReference type="NCBI Taxonomy" id="136037"/>
    <lineage>
        <taxon>Eukaryota</taxon>
        <taxon>Metazoa</taxon>
        <taxon>Ecdysozoa</taxon>
        <taxon>Arthropoda</taxon>
        <taxon>Hexapoda</taxon>
        <taxon>Insecta</taxon>
        <taxon>Pterygota</taxon>
        <taxon>Neoptera</taxon>
        <taxon>Polyneoptera</taxon>
        <taxon>Dictyoptera</taxon>
        <taxon>Blattodea</taxon>
        <taxon>Blattoidea</taxon>
        <taxon>Termitoidae</taxon>
        <taxon>Termopsidae</taxon>
        <taxon>Zootermopsis</taxon>
    </lineage>
</organism>
<keyword evidence="3" id="KW-1185">Reference proteome</keyword>
<dbReference type="SUPFAM" id="SSF51735">
    <property type="entry name" value="NAD(P)-binding Rossmann-fold domains"/>
    <property type="match status" value="1"/>
</dbReference>
<dbReference type="PANTHER" id="PTHR43677">
    <property type="entry name" value="SHORT-CHAIN DEHYDROGENASE/REDUCTASE"/>
    <property type="match status" value="1"/>
</dbReference>
<dbReference type="AlphaFoldDB" id="A0A067QSK9"/>
<dbReference type="InterPro" id="IPR013154">
    <property type="entry name" value="ADH-like_N"/>
</dbReference>
<dbReference type="EMBL" id="KK853073">
    <property type="protein sequence ID" value="KDR11781.1"/>
    <property type="molecule type" value="Genomic_DNA"/>
</dbReference>
<dbReference type="InterPro" id="IPR020843">
    <property type="entry name" value="ER"/>
</dbReference>
<dbReference type="InterPro" id="IPR036291">
    <property type="entry name" value="NAD(P)-bd_dom_sf"/>
</dbReference>
<dbReference type="Gene3D" id="3.40.50.720">
    <property type="entry name" value="NAD(P)-binding Rossmann-like Domain"/>
    <property type="match status" value="1"/>
</dbReference>
<protein>
    <submittedName>
        <fullName evidence="2">Quinone oxidoreductase-like protein 2-like protein</fullName>
    </submittedName>
</protein>
<dbReference type="SUPFAM" id="SSF50129">
    <property type="entry name" value="GroES-like"/>
    <property type="match status" value="1"/>
</dbReference>
<dbReference type="Pfam" id="PF00107">
    <property type="entry name" value="ADH_zinc_N"/>
    <property type="match status" value="1"/>
</dbReference>
<sequence>MMAGALGRIFSTLFLTSKRCKQPLGLYTVSSKTGRMFKSTYQAAVLQELKKHLVLDDQKQKKLQKDEVRIKVKCCSVNASDIMICHGLYEIAPKLPFIPGYEVSGEILEVGSKAAEGLKVGDKIVGLNKDLFSGFAEECVLSSLDVWQLPSAVSFETAVALADSYSTALIGLVRRGKLKETDTVLITAAAGGLGLAAVDIAANVYRSKVIAVCDTEDKAALLRERGAWAALTNVPKEIHKKCAEVTDGKGVRLIFESVGSEIFHSVLKCVAAEGVVIVAGSASRLVPEIKTGELLPMSFSLIGVSLRNYRRTSPHIYRQIVQDAIDMADQRLVSPVITKTFSLKKVNEAMQFVLDKKSTGKVIITMEDHD</sequence>
<dbReference type="InterPro" id="IPR011032">
    <property type="entry name" value="GroES-like_sf"/>
</dbReference>
<dbReference type="OrthoDB" id="3509362at2759"/>
<dbReference type="PANTHER" id="PTHR43677:SF4">
    <property type="entry name" value="QUINONE OXIDOREDUCTASE-LIKE PROTEIN 2"/>
    <property type="match status" value="1"/>
</dbReference>
<name>A0A067QSK9_ZOONE</name>
<dbReference type="InterPro" id="IPR051397">
    <property type="entry name" value="Zn-ADH-like_protein"/>
</dbReference>
<dbReference type="Proteomes" id="UP000027135">
    <property type="component" value="Unassembled WGS sequence"/>
</dbReference>
<dbReference type="Pfam" id="PF08240">
    <property type="entry name" value="ADH_N"/>
    <property type="match status" value="1"/>
</dbReference>
<dbReference type="InterPro" id="IPR013149">
    <property type="entry name" value="ADH-like_C"/>
</dbReference>
<dbReference type="eggNOG" id="KOG1198">
    <property type="taxonomic scope" value="Eukaryota"/>
</dbReference>
<dbReference type="Gene3D" id="3.90.180.10">
    <property type="entry name" value="Medium-chain alcohol dehydrogenases, catalytic domain"/>
    <property type="match status" value="1"/>
</dbReference>
<proteinExistence type="predicted"/>
<gene>
    <name evidence="2" type="ORF">L798_14286</name>
</gene>
<dbReference type="STRING" id="136037.A0A067QSK9"/>
<feature type="domain" description="Enoyl reductase (ER)" evidence="1">
    <location>
        <begin position="48"/>
        <end position="364"/>
    </location>
</feature>
<evidence type="ECO:0000313" key="2">
    <source>
        <dbReference type="EMBL" id="KDR11781.1"/>
    </source>
</evidence>
<dbReference type="OMA" id="CDIRGVF"/>
<dbReference type="InParanoid" id="A0A067QSK9"/>
<reference evidence="2 3" key="1">
    <citation type="journal article" date="2014" name="Nat. Commun.">
        <title>Molecular traces of alternative social organization in a termite genome.</title>
        <authorList>
            <person name="Terrapon N."/>
            <person name="Li C."/>
            <person name="Robertson H.M."/>
            <person name="Ji L."/>
            <person name="Meng X."/>
            <person name="Booth W."/>
            <person name="Chen Z."/>
            <person name="Childers C.P."/>
            <person name="Glastad K.M."/>
            <person name="Gokhale K."/>
            <person name="Gowin J."/>
            <person name="Gronenberg W."/>
            <person name="Hermansen R.A."/>
            <person name="Hu H."/>
            <person name="Hunt B.G."/>
            <person name="Huylmans A.K."/>
            <person name="Khalil S.M."/>
            <person name="Mitchell R.D."/>
            <person name="Munoz-Torres M.C."/>
            <person name="Mustard J.A."/>
            <person name="Pan H."/>
            <person name="Reese J.T."/>
            <person name="Scharf M.E."/>
            <person name="Sun F."/>
            <person name="Vogel H."/>
            <person name="Xiao J."/>
            <person name="Yang W."/>
            <person name="Yang Z."/>
            <person name="Yang Z."/>
            <person name="Zhou J."/>
            <person name="Zhu J."/>
            <person name="Brent C.S."/>
            <person name="Elsik C.G."/>
            <person name="Goodisman M.A."/>
            <person name="Liberles D.A."/>
            <person name="Roe R.M."/>
            <person name="Vargo E.L."/>
            <person name="Vilcinskas A."/>
            <person name="Wang J."/>
            <person name="Bornberg-Bauer E."/>
            <person name="Korb J."/>
            <person name="Zhang G."/>
            <person name="Liebig J."/>
        </authorList>
    </citation>
    <scope>NUCLEOTIDE SEQUENCE [LARGE SCALE GENOMIC DNA]</scope>
    <source>
        <tissue evidence="2">Whole organism</tissue>
    </source>
</reference>
<evidence type="ECO:0000259" key="1">
    <source>
        <dbReference type="SMART" id="SM00829"/>
    </source>
</evidence>
<evidence type="ECO:0000313" key="3">
    <source>
        <dbReference type="Proteomes" id="UP000027135"/>
    </source>
</evidence>
<dbReference type="GO" id="GO:0005739">
    <property type="term" value="C:mitochondrion"/>
    <property type="evidence" value="ECO:0007669"/>
    <property type="project" value="TreeGrafter"/>
</dbReference>
<dbReference type="SMART" id="SM00829">
    <property type="entry name" value="PKS_ER"/>
    <property type="match status" value="1"/>
</dbReference>